<feature type="compositionally biased region" description="Low complexity" evidence="2">
    <location>
        <begin position="278"/>
        <end position="288"/>
    </location>
</feature>
<name>A0A9W2XI99_BETSP</name>
<keyword evidence="1" id="KW-0175">Coiled coil</keyword>
<dbReference type="AlphaFoldDB" id="A0A9W2XI99"/>
<dbReference type="GeneID" id="114847983"/>
<dbReference type="OrthoDB" id="8965091at2759"/>
<reference evidence="4" key="1">
    <citation type="submission" date="2025-08" db="UniProtKB">
        <authorList>
            <consortium name="RefSeq"/>
        </authorList>
    </citation>
    <scope>IDENTIFICATION</scope>
</reference>
<dbReference type="Gene3D" id="1.20.5.340">
    <property type="match status" value="1"/>
</dbReference>
<dbReference type="SUPFAM" id="SSF57997">
    <property type="entry name" value="Tropomyosin"/>
    <property type="match status" value="1"/>
</dbReference>
<protein>
    <submittedName>
        <fullName evidence="4">Uncharacterized protein LOC114847983 isoform X1</fullName>
    </submittedName>
</protein>
<dbReference type="RefSeq" id="XP_055361379.1">
    <property type="nucleotide sequence ID" value="XM_055505404.1"/>
</dbReference>
<evidence type="ECO:0000313" key="3">
    <source>
        <dbReference type="Proteomes" id="UP000515150"/>
    </source>
</evidence>
<evidence type="ECO:0000313" key="4">
    <source>
        <dbReference type="RefSeq" id="XP_055361379.1"/>
    </source>
</evidence>
<evidence type="ECO:0000256" key="2">
    <source>
        <dbReference type="SAM" id="MobiDB-lite"/>
    </source>
</evidence>
<feature type="coiled-coil region" evidence="1">
    <location>
        <begin position="298"/>
        <end position="367"/>
    </location>
</feature>
<accession>A0A9W2XI99</accession>
<feature type="region of interest" description="Disordered" evidence="2">
    <location>
        <begin position="267"/>
        <end position="288"/>
    </location>
</feature>
<gene>
    <name evidence="4" type="primary">LOC114847983</name>
</gene>
<organism evidence="3 4">
    <name type="scientific">Betta splendens</name>
    <name type="common">Siamese fighting fish</name>
    <dbReference type="NCBI Taxonomy" id="158456"/>
    <lineage>
        <taxon>Eukaryota</taxon>
        <taxon>Metazoa</taxon>
        <taxon>Chordata</taxon>
        <taxon>Craniata</taxon>
        <taxon>Vertebrata</taxon>
        <taxon>Euteleostomi</taxon>
        <taxon>Actinopterygii</taxon>
        <taxon>Neopterygii</taxon>
        <taxon>Teleostei</taxon>
        <taxon>Neoteleostei</taxon>
        <taxon>Acanthomorphata</taxon>
        <taxon>Anabantaria</taxon>
        <taxon>Anabantiformes</taxon>
        <taxon>Anabantoidei</taxon>
        <taxon>Osphronemidae</taxon>
        <taxon>Betta</taxon>
    </lineage>
</organism>
<evidence type="ECO:0000256" key="1">
    <source>
        <dbReference type="SAM" id="Coils"/>
    </source>
</evidence>
<sequence length="579" mass="65702">MESRLRDREVEAEQQRRSLDGLEQMVVQQRERTDKEGKQLMQLEEQSKAQVLKLSAEVSLLQSRLNVSEHVVEDLRRKNTALAAELPFLQTRLRASESTVEQLRRKSAVLAVRLCNSEALMEELRMQISAFPASNSSSWSEATELETRLNIILKQLNSEALHSRLDSLEAKLNSLAAALGRTDQLFSRMKDAEKQLDHVPAEITALSSRLGAAERHLEELQARSTDETSELMNLEEKLNSSQSLQRSMNTELLNRLRVTEKHWEAAHRQNTDQSVQLSSMESRLSDSSSNTTALELRVRVSEKHLDDLQTNNTELMRKLRVNEKHMEELRGENTGQSFTLMDLQRNLNTTERLLNIINTELENLKTENTGFYYFNSNICRLYRLNPCESGSGFLVSVQFGQISLLESRLLGNISGCEVQLVAVGLRLHEAGEQVDELRSQNTATAAELGTVSEQLTMNRREIEGNRTCFLHSIKECFFIKYSLSELQLRVTDGEAAVTKLMQENKAQSLLLTEVNSTLKLVGSKSQASHSSFCLAQSCNHVGCYRNPFLSAELENRLRLGETQLDRLKHRKSCYECPTG</sequence>
<dbReference type="Proteomes" id="UP000515150">
    <property type="component" value="Chromosome 22"/>
</dbReference>
<keyword evidence="3" id="KW-1185">Reference proteome</keyword>
<proteinExistence type="predicted"/>
<feature type="coiled-coil region" evidence="1">
    <location>
        <begin position="203"/>
        <end position="237"/>
    </location>
</feature>
<feature type="coiled-coil region" evidence="1">
    <location>
        <begin position="5"/>
        <end position="32"/>
    </location>
</feature>